<proteinExistence type="predicted"/>
<reference evidence="1" key="1">
    <citation type="submission" date="2025-08" db="UniProtKB">
        <authorList>
            <consortium name="Ensembl"/>
        </authorList>
    </citation>
    <scope>IDENTIFICATION</scope>
</reference>
<dbReference type="Ensembl" id="ENSNBRT00000014039.1">
    <property type="protein sequence ID" value="ENSNBRP00000013664.1"/>
    <property type="gene ID" value="ENSNBRG00000010588.1"/>
</dbReference>
<reference evidence="1" key="2">
    <citation type="submission" date="2025-09" db="UniProtKB">
        <authorList>
            <consortium name="Ensembl"/>
        </authorList>
    </citation>
    <scope>IDENTIFICATION</scope>
</reference>
<dbReference type="Bgee" id="ENSNBRG00000010588">
    <property type="expression patterns" value="Expressed in liver and 1 other cell type or tissue"/>
</dbReference>
<organism evidence="1 2">
    <name type="scientific">Neolamprologus brichardi</name>
    <name type="common">Fairy cichlid</name>
    <name type="synonym">Lamprologus brichardi</name>
    <dbReference type="NCBI Taxonomy" id="32507"/>
    <lineage>
        <taxon>Eukaryota</taxon>
        <taxon>Metazoa</taxon>
        <taxon>Chordata</taxon>
        <taxon>Craniata</taxon>
        <taxon>Vertebrata</taxon>
        <taxon>Euteleostomi</taxon>
        <taxon>Actinopterygii</taxon>
        <taxon>Neopterygii</taxon>
        <taxon>Teleostei</taxon>
        <taxon>Neoteleostei</taxon>
        <taxon>Acanthomorphata</taxon>
        <taxon>Ovalentaria</taxon>
        <taxon>Cichlomorphae</taxon>
        <taxon>Cichliformes</taxon>
        <taxon>Cichlidae</taxon>
        <taxon>African cichlids</taxon>
        <taxon>Pseudocrenilabrinae</taxon>
        <taxon>Lamprologini</taxon>
        <taxon>Neolamprologus</taxon>
    </lineage>
</organism>
<evidence type="ECO:0000313" key="1">
    <source>
        <dbReference type="Ensembl" id="ENSNBRP00000013664.1"/>
    </source>
</evidence>
<keyword evidence="2" id="KW-1185">Reference proteome</keyword>
<name>A0A3Q4MLD6_NEOBR</name>
<dbReference type="Proteomes" id="UP000261580">
    <property type="component" value="Unassembled WGS sequence"/>
</dbReference>
<protein>
    <submittedName>
        <fullName evidence="1">Uncharacterized protein</fullName>
    </submittedName>
</protein>
<evidence type="ECO:0000313" key="2">
    <source>
        <dbReference type="Proteomes" id="UP000261580"/>
    </source>
</evidence>
<dbReference type="AlphaFoldDB" id="A0A3Q4MLD6"/>
<accession>A0A3Q4MLD6</accession>
<sequence length="57" mass="6749">MLEIYRFVRHMVNLTSPVIEYAQPPCQKKTTGVNKTFFFCVLQTLKLFSKRNSLHLM</sequence>